<reference evidence="3" key="1">
    <citation type="submission" date="2017-01" db="EMBL/GenBank/DDBJ databases">
        <title>Comparative genomics of anhydrobiosis in the tardigrade Hypsibius dujardini.</title>
        <authorList>
            <person name="Yoshida Y."/>
            <person name="Koutsovoulos G."/>
            <person name="Laetsch D."/>
            <person name="Stevens L."/>
            <person name="Kumar S."/>
            <person name="Horikawa D."/>
            <person name="Ishino K."/>
            <person name="Komine S."/>
            <person name="Tomita M."/>
            <person name="Blaxter M."/>
            <person name="Arakawa K."/>
        </authorList>
    </citation>
    <scope>NUCLEOTIDE SEQUENCE [LARGE SCALE GENOMIC DNA]</scope>
    <source>
        <strain evidence="3">Z151</strain>
    </source>
</reference>
<feature type="region of interest" description="Disordered" evidence="1">
    <location>
        <begin position="47"/>
        <end position="97"/>
    </location>
</feature>
<evidence type="ECO:0000313" key="2">
    <source>
        <dbReference type="EMBL" id="OQV24220.1"/>
    </source>
</evidence>
<evidence type="ECO:0000256" key="1">
    <source>
        <dbReference type="SAM" id="MobiDB-lite"/>
    </source>
</evidence>
<sequence length="193" mass="21319">MKTWKTFGVKSSSSDSSEFTPSSSGEGDVPAGTETIMLAGEALKLMERLPAEPMERPSPELMERPSAELTERPSAELTERPSAELTERPSAELTERASAELTERLSAELMERLLAEPMERLPASARCPRVLAIDPAEAREVGTSTRHTSITAAPKKFSLQKKKMVVFSTHNAIYFKKAGITRSRFPRIPTSLW</sequence>
<organism evidence="2 3">
    <name type="scientific">Hypsibius exemplaris</name>
    <name type="common">Freshwater tardigrade</name>
    <dbReference type="NCBI Taxonomy" id="2072580"/>
    <lineage>
        <taxon>Eukaryota</taxon>
        <taxon>Metazoa</taxon>
        <taxon>Ecdysozoa</taxon>
        <taxon>Tardigrada</taxon>
        <taxon>Eutardigrada</taxon>
        <taxon>Parachela</taxon>
        <taxon>Hypsibioidea</taxon>
        <taxon>Hypsibiidae</taxon>
        <taxon>Hypsibius</taxon>
    </lineage>
</organism>
<feature type="region of interest" description="Disordered" evidence="1">
    <location>
        <begin position="1"/>
        <end position="33"/>
    </location>
</feature>
<dbReference type="Proteomes" id="UP000192578">
    <property type="component" value="Unassembled WGS sequence"/>
</dbReference>
<comment type="caution">
    <text evidence="2">The sequence shown here is derived from an EMBL/GenBank/DDBJ whole genome shotgun (WGS) entry which is preliminary data.</text>
</comment>
<protein>
    <submittedName>
        <fullName evidence="2">Uncharacterized protein</fullName>
    </submittedName>
</protein>
<dbReference type="EMBL" id="MTYJ01000007">
    <property type="protein sequence ID" value="OQV24220.1"/>
    <property type="molecule type" value="Genomic_DNA"/>
</dbReference>
<accession>A0A1W0X9Y9</accession>
<keyword evidence="3" id="KW-1185">Reference proteome</keyword>
<gene>
    <name evidence="2" type="ORF">BV898_01764</name>
</gene>
<evidence type="ECO:0000313" key="3">
    <source>
        <dbReference type="Proteomes" id="UP000192578"/>
    </source>
</evidence>
<feature type="compositionally biased region" description="Low complexity" evidence="1">
    <location>
        <begin position="11"/>
        <end position="24"/>
    </location>
</feature>
<name>A0A1W0X9Y9_HYPEX</name>
<proteinExistence type="predicted"/>
<dbReference type="AlphaFoldDB" id="A0A1W0X9Y9"/>